<dbReference type="Proteomes" id="UP000006044">
    <property type="component" value="Unassembled WGS sequence"/>
</dbReference>
<dbReference type="EMBL" id="ADLE01000001">
    <property type="protein sequence ID" value="EJZ66127.1"/>
    <property type="molecule type" value="Genomic_DNA"/>
</dbReference>
<sequence>MYGIIYTIHAPLCSIHFLISLIDKRRFFSSVLQSDFFIYFCLQYQLVIETLYVCL</sequence>
<reference evidence="1 2" key="1">
    <citation type="submission" date="2012-08" db="EMBL/GenBank/DDBJ databases">
        <title>The Genome Sequence of Barnesiella intestinihominis YIT 11860.</title>
        <authorList>
            <consortium name="The Broad Institute Genome Sequencing Platform"/>
            <person name="Earl A."/>
            <person name="Ward D."/>
            <person name="Feldgarden M."/>
            <person name="Gevers D."/>
            <person name="Morotomi M."/>
            <person name="Walker B."/>
            <person name="Young S.K."/>
            <person name="Zeng Q."/>
            <person name="Gargeya S."/>
            <person name="Fitzgerald M."/>
            <person name="Haas B."/>
            <person name="Abouelleil A."/>
            <person name="Alvarado L."/>
            <person name="Arachchi H.M."/>
            <person name="Berlin A.M."/>
            <person name="Chapman S.B."/>
            <person name="Goldberg J."/>
            <person name="Griggs A."/>
            <person name="Gujja S."/>
            <person name="Hansen M."/>
            <person name="Howarth C."/>
            <person name="Imamovic A."/>
            <person name="Larimer J."/>
            <person name="McCowen C."/>
            <person name="Montmayeur A."/>
            <person name="Murphy C."/>
            <person name="Neiman D."/>
            <person name="Pearson M."/>
            <person name="Priest M."/>
            <person name="Roberts A."/>
            <person name="Saif S."/>
            <person name="Shea T."/>
            <person name="Sisk P."/>
            <person name="Sykes S."/>
            <person name="Wortman J."/>
            <person name="Nusbaum C."/>
            <person name="Birren B."/>
        </authorList>
    </citation>
    <scope>NUCLEOTIDE SEQUENCE [LARGE SCALE GENOMIC DNA]</scope>
    <source>
        <strain evidence="1 2">YIT 11860</strain>
    </source>
</reference>
<organism evidence="1 2">
    <name type="scientific">Barnesiella intestinihominis YIT 11860</name>
    <dbReference type="NCBI Taxonomy" id="742726"/>
    <lineage>
        <taxon>Bacteria</taxon>
        <taxon>Pseudomonadati</taxon>
        <taxon>Bacteroidota</taxon>
        <taxon>Bacteroidia</taxon>
        <taxon>Bacteroidales</taxon>
        <taxon>Barnesiellaceae</taxon>
        <taxon>Barnesiella</taxon>
    </lineage>
</organism>
<proteinExistence type="predicted"/>
<dbReference type="STRING" id="742726.HMPREF9448_00301"/>
<evidence type="ECO:0000313" key="1">
    <source>
        <dbReference type="EMBL" id="EJZ66127.1"/>
    </source>
</evidence>
<dbReference type="eggNOG" id="ENOG5034B2X">
    <property type="taxonomic scope" value="Bacteria"/>
</dbReference>
<name>K0X3Y3_9BACT</name>
<accession>K0X3Y3</accession>
<gene>
    <name evidence="1" type="ORF">HMPREF9448_00301</name>
</gene>
<dbReference type="HOGENOM" id="CLU_3022237_0_0_10"/>
<dbReference type="AlphaFoldDB" id="K0X3Y3"/>
<comment type="caution">
    <text evidence="1">The sequence shown here is derived from an EMBL/GenBank/DDBJ whole genome shotgun (WGS) entry which is preliminary data.</text>
</comment>
<evidence type="ECO:0000313" key="2">
    <source>
        <dbReference type="Proteomes" id="UP000006044"/>
    </source>
</evidence>
<keyword evidence="2" id="KW-1185">Reference proteome</keyword>
<protein>
    <submittedName>
        <fullName evidence="1">Uncharacterized protein</fullName>
    </submittedName>
</protein>